<dbReference type="FunFam" id="2.30.30.30:FF:000006">
    <property type="entry name" value="60S ribosomal protein L8"/>
    <property type="match status" value="1"/>
</dbReference>
<name>W8RLY5_9ARCH</name>
<feature type="domain" description="Large ribosomal subunit protein uL2 C-terminal" evidence="6">
    <location>
        <begin position="106"/>
        <end position="238"/>
    </location>
</feature>
<dbReference type="InterPro" id="IPR014722">
    <property type="entry name" value="Rib_uL2_dom2"/>
</dbReference>
<dbReference type="EMBL" id="KF439060">
    <property type="protein sequence ID" value="AHM02014.1"/>
    <property type="molecule type" value="Genomic_DNA"/>
</dbReference>
<dbReference type="GO" id="GO:0002181">
    <property type="term" value="P:cytoplasmic translation"/>
    <property type="evidence" value="ECO:0007669"/>
    <property type="project" value="TreeGrafter"/>
</dbReference>
<gene>
    <name evidence="4" type="primary">rpl2</name>
</gene>
<dbReference type="SMART" id="SM01383">
    <property type="entry name" value="Ribosomal_L2"/>
    <property type="match status" value="1"/>
</dbReference>
<comment type="subunit">
    <text evidence="4">Part of the 50S ribosomal subunit. Forms a bridge to the 30S subunit in the 70S ribosome.</text>
</comment>
<comment type="function">
    <text evidence="4">One of the primary rRNA binding proteins. Required for association of the 30S and 50S subunits to form the 70S ribosome, for tRNA binding and peptide bond formation. It has been suggested to have peptidyltransferase activity; this is somewhat controversial. Makes several contacts with the 16S rRNA in the 70S ribosome.</text>
</comment>
<keyword evidence="4" id="KW-0699">rRNA-binding</keyword>
<evidence type="ECO:0000256" key="2">
    <source>
        <dbReference type="ARBA" id="ARBA00022980"/>
    </source>
</evidence>
<evidence type="ECO:0000256" key="1">
    <source>
        <dbReference type="ARBA" id="ARBA00005636"/>
    </source>
</evidence>
<dbReference type="SMART" id="SM01382">
    <property type="entry name" value="Ribosomal_L2_C"/>
    <property type="match status" value="1"/>
</dbReference>
<feature type="domain" description="Large ribosomal subunit protein uL2 RNA-binding" evidence="7">
    <location>
        <begin position="25"/>
        <end position="100"/>
    </location>
</feature>
<sequence>MSVEPECSKGRCKILGKRIRVQRRGRGSSTFRSSTHKRVAPVQYPSMSTKEQEGAVQGKVKAITHDPGRGAPMASIKLETGEIYYSVVPEGVYEGQPTQIGGEASVDIGNVLPLGKIPEGTMVCNIELSPGDGGKIARSSGAYATVVGHTPEGTIVKLPSGSTKYVNDLCRATVGVIAGAGRVEKPFLKAGNKFHLMKAKGHMYPRTRGIAMVAASHPYGSSKKGGRKVTTVSRNAPPGKKVGLIAARSAGSRRKKKRV</sequence>
<dbReference type="InterPro" id="IPR022669">
    <property type="entry name" value="Ribosomal_uL2_C"/>
</dbReference>
<dbReference type="InterPro" id="IPR022666">
    <property type="entry name" value="Ribosomal_uL2_RNA-bd_dom"/>
</dbReference>
<keyword evidence="2 4" id="KW-0689">Ribosomal protein</keyword>
<accession>W8RLY5</accession>
<proteinExistence type="inferred from homology"/>
<dbReference type="SUPFAM" id="SSF50104">
    <property type="entry name" value="Translation proteins SH3-like domain"/>
    <property type="match status" value="1"/>
</dbReference>
<organism evidence="8">
    <name type="scientific">uncultured miscellaneous Crenarchaeota group</name>
    <dbReference type="NCBI Taxonomy" id="1368239"/>
    <lineage>
        <taxon>Archaea</taxon>
        <taxon>Candidatus Bathyarchaeota</taxon>
        <taxon>environmental samples</taxon>
    </lineage>
</organism>
<evidence type="ECO:0000259" key="7">
    <source>
        <dbReference type="SMART" id="SM01383"/>
    </source>
</evidence>
<dbReference type="Pfam" id="PF03947">
    <property type="entry name" value="Ribosomal_L2_C"/>
    <property type="match status" value="1"/>
</dbReference>
<reference evidence="8" key="1">
    <citation type="journal article" date="2014" name="ISME J.">
        <title>Genetic and functional properties of uncultivated MCG archaea assessed by metagenome and gene expression analyses.</title>
        <authorList>
            <person name="Meng J."/>
            <person name="Xu J."/>
            <person name="Qin D."/>
            <person name="He Y."/>
            <person name="Xiao X."/>
            <person name="Wang F."/>
        </authorList>
    </citation>
    <scope>NUCLEOTIDE SEQUENCE</scope>
</reference>
<dbReference type="InterPro" id="IPR008991">
    <property type="entry name" value="Translation_prot_SH3-like_sf"/>
</dbReference>
<dbReference type="AlphaFoldDB" id="W8RLY5"/>
<dbReference type="Gene3D" id="2.40.50.140">
    <property type="entry name" value="Nucleic acid-binding proteins"/>
    <property type="match status" value="1"/>
</dbReference>
<dbReference type="HAMAP" id="MF_01320_A">
    <property type="entry name" value="Ribosomal_uL2_A"/>
    <property type="match status" value="1"/>
</dbReference>
<evidence type="ECO:0000256" key="4">
    <source>
        <dbReference type="HAMAP-Rule" id="MF_01320"/>
    </source>
</evidence>
<dbReference type="PIRSF" id="PIRSF002158">
    <property type="entry name" value="Ribosomal_L2"/>
    <property type="match status" value="1"/>
</dbReference>
<evidence type="ECO:0000256" key="5">
    <source>
        <dbReference type="SAM" id="MobiDB-lite"/>
    </source>
</evidence>
<dbReference type="Pfam" id="PF00181">
    <property type="entry name" value="Ribosomal_L2_N"/>
    <property type="match status" value="1"/>
</dbReference>
<dbReference type="InterPro" id="IPR014726">
    <property type="entry name" value="Ribosomal_uL2_dom3"/>
</dbReference>
<keyword evidence="3 4" id="KW-0687">Ribonucleoprotein</keyword>
<dbReference type="InterPro" id="IPR002171">
    <property type="entry name" value="Ribosomal_uL2"/>
</dbReference>
<comment type="similarity">
    <text evidence="1 4">Belongs to the universal ribosomal protein uL2 family.</text>
</comment>
<feature type="region of interest" description="Disordered" evidence="5">
    <location>
        <begin position="218"/>
        <end position="242"/>
    </location>
</feature>
<protein>
    <recommendedName>
        <fullName evidence="4">Large ribosomal subunit protein uL2</fullName>
    </recommendedName>
</protein>
<dbReference type="Gene3D" id="4.10.950.10">
    <property type="entry name" value="Ribosomal protein L2, domain 3"/>
    <property type="match status" value="1"/>
</dbReference>
<dbReference type="Gene3D" id="2.30.30.30">
    <property type="match status" value="1"/>
</dbReference>
<dbReference type="FunFam" id="2.40.50.140:FF:000020">
    <property type="entry name" value="60S ribosomal protein L2"/>
    <property type="match status" value="1"/>
</dbReference>
<evidence type="ECO:0000259" key="6">
    <source>
        <dbReference type="SMART" id="SM01382"/>
    </source>
</evidence>
<dbReference type="SUPFAM" id="SSF50249">
    <property type="entry name" value="Nucleic acid-binding proteins"/>
    <property type="match status" value="1"/>
</dbReference>
<dbReference type="PANTHER" id="PTHR13691">
    <property type="entry name" value="RIBOSOMAL PROTEIN L2"/>
    <property type="match status" value="1"/>
</dbReference>
<keyword evidence="4" id="KW-0694">RNA-binding</keyword>
<dbReference type="GO" id="GO:0019843">
    <property type="term" value="F:rRNA binding"/>
    <property type="evidence" value="ECO:0007669"/>
    <property type="project" value="UniProtKB-UniRule"/>
</dbReference>
<dbReference type="NCBIfam" id="NF007180">
    <property type="entry name" value="PRK09612.1"/>
    <property type="match status" value="1"/>
</dbReference>
<dbReference type="PANTHER" id="PTHR13691:SF16">
    <property type="entry name" value="LARGE RIBOSOMAL SUBUNIT PROTEIN UL2"/>
    <property type="match status" value="1"/>
</dbReference>
<evidence type="ECO:0000256" key="3">
    <source>
        <dbReference type="ARBA" id="ARBA00023274"/>
    </source>
</evidence>
<evidence type="ECO:0000313" key="8">
    <source>
        <dbReference type="EMBL" id="AHM02014.1"/>
    </source>
</evidence>
<dbReference type="InterPro" id="IPR012340">
    <property type="entry name" value="NA-bd_OB-fold"/>
</dbReference>
<dbReference type="GO" id="GO:0003735">
    <property type="term" value="F:structural constituent of ribosome"/>
    <property type="evidence" value="ECO:0007669"/>
    <property type="project" value="InterPro"/>
</dbReference>
<dbReference type="GO" id="GO:0022625">
    <property type="term" value="C:cytosolic large ribosomal subunit"/>
    <property type="evidence" value="ECO:0007669"/>
    <property type="project" value="TreeGrafter"/>
</dbReference>
<dbReference type="InterPro" id="IPR023672">
    <property type="entry name" value="Ribosomal_uL2_arc_euk"/>
</dbReference>